<organism evidence="4 5">
    <name type="scientific">Gordonia phosphorivorans</name>
    <dbReference type="NCBI Taxonomy" id="1056982"/>
    <lineage>
        <taxon>Bacteria</taxon>
        <taxon>Bacillati</taxon>
        <taxon>Actinomycetota</taxon>
        <taxon>Actinomycetes</taxon>
        <taxon>Mycobacteriales</taxon>
        <taxon>Gordoniaceae</taxon>
        <taxon>Gordonia</taxon>
    </lineage>
</organism>
<protein>
    <submittedName>
        <fullName evidence="4">DUF222 domain-containing protein</fullName>
    </submittedName>
</protein>
<dbReference type="Proteomes" id="UP001589783">
    <property type="component" value="Unassembled WGS sequence"/>
</dbReference>
<evidence type="ECO:0000259" key="3">
    <source>
        <dbReference type="SMART" id="SM00507"/>
    </source>
</evidence>
<dbReference type="InterPro" id="IPR003870">
    <property type="entry name" value="DUF222"/>
</dbReference>
<keyword evidence="5" id="KW-1185">Reference proteome</keyword>
<evidence type="ECO:0000313" key="4">
    <source>
        <dbReference type="EMBL" id="MFC0315104.1"/>
    </source>
</evidence>
<sequence length="474" mass="50365">MDAATLTAFADSISDDLTIPVGTDTAGPPGLGQFLARARAVDDDRELLAVAAAVLRLRNVTDYSVAATCAAIERVGLPARKHVRSAAAILAELGAAPAVAYRAVRLGQAIADENLVAVVRGLRDGAVSAEHGDAVASGLGHVAARVELSDDDRRKIVNSLMVQTSPAQAREKARAWAIKLAPEVPADGEVPVAERDDLNEMTLNRTDDGRVAVTIDFDIVAAEELSAALDPLTRPVPEPDGSQDRRSAKRRRADAMAQVIRTYLAHSERPESGGVLPHVTLSVPAAVVINGKVLDSVAGPGARQTISIPMSDDGTAEDDTAVPWLGFGGPISARTAELIMCEASVALALLDDNGVPLNVGREKRLFTPGIRKALVLRDRGCAFPGCGVPPSWCDGHHVEHWEHGGATSLDNGVLLCRRHHTVIHHGGWEVFIGHDRQPWFIPPADPDHPKRRREPIRSNARRTLTLSASAAWGA</sequence>
<evidence type="ECO:0000313" key="5">
    <source>
        <dbReference type="Proteomes" id="UP001589783"/>
    </source>
</evidence>
<feature type="region of interest" description="Disordered" evidence="2">
    <location>
        <begin position="230"/>
        <end position="252"/>
    </location>
</feature>
<dbReference type="InterPro" id="IPR003615">
    <property type="entry name" value="HNH_nuc"/>
</dbReference>
<dbReference type="Pfam" id="PF02720">
    <property type="entry name" value="DUF222"/>
    <property type="match status" value="1"/>
</dbReference>
<feature type="domain" description="HNH nuclease" evidence="3">
    <location>
        <begin position="369"/>
        <end position="421"/>
    </location>
</feature>
<reference evidence="4 5" key="1">
    <citation type="submission" date="2024-09" db="EMBL/GenBank/DDBJ databases">
        <authorList>
            <person name="Sun Q."/>
            <person name="Mori K."/>
        </authorList>
    </citation>
    <scope>NUCLEOTIDE SEQUENCE [LARGE SCALE GENOMIC DNA]</scope>
    <source>
        <strain evidence="4 5">CCM 7957</strain>
    </source>
</reference>
<comment type="similarity">
    <text evidence="1">Belongs to the Rv1128c/1148c/1588c/1702c/1945/3466 family.</text>
</comment>
<gene>
    <name evidence="4" type="ORF">ACFFJD_09615</name>
</gene>
<dbReference type="EMBL" id="JBHLWV010000020">
    <property type="protein sequence ID" value="MFC0315104.1"/>
    <property type="molecule type" value="Genomic_DNA"/>
</dbReference>
<dbReference type="SMART" id="SM00507">
    <property type="entry name" value="HNHc"/>
    <property type="match status" value="1"/>
</dbReference>
<name>A0ABV6H948_9ACTN</name>
<dbReference type="Pfam" id="PF01844">
    <property type="entry name" value="HNH"/>
    <property type="match status" value="1"/>
</dbReference>
<comment type="caution">
    <text evidence="4">The sequence shown here is derived from an EMBL/GenBank/DDBJ whole genome shotgun (WGS) entry which is preliminary data.</text>
</comment>
<dbReference type="RefSeq" id="WP_382363509.1">
    <property type="nucleotide sequence ID" value="NZ_JBHLWV010000020.1"/>
</dbReference>
<dbReference type="InterPro" id="IPR002711">
    <property type="entry name" value="HNH"/>
</dbReference>
<proteinExistence type="inferred from homology"/>
<evidence type="ECO:0000256" key="2">
    <source>
        <dbReference type="SAM" id="MobiDB-lite"/>
    </source>
</evidence>
<evidence type="ECO:0000256" key="1">
    <source>
        <dbReference type="ARBA" id="ARBA00023450"/>
    </source>
</evidence>
<accession>A0ABV6H948</accession>
<dbReference type="CDD" id="cd00085">
    <property type="entry name" value="HNHc"/>
    <property type="match status" value="1"/>
</dbReference>